<dbReference type="GO" id="GO:0003700">
    <property type="term" value="F:DNA-binding transcription factor activity"/>
    <property type="evidence" value="ECO:0007669"/>
    <property type="project" value="InterPro"/>
</dbReference>
<dbReference type="SUPFAM" id="SSF46785">
    <property type="entry name" value="Winged helix' DNA-binding domain"/>
    <property type="match status" value="1"/>
</dbReference>
<dbReference type="InterPro" id="IPR036390">
    <property type="entry name" value="WH_DNA-bd_sf"/>
</dbReference>
<dbReference type="RefSeq" id="WP_120169381.1">
    <property type="nucleotide sequence ID" value="NZ_MCIB01000019.1"/>
</dbReference>
<dbReference type="SMART" id="SM00347">
    <property type="entry name" value="HTH_MARR"/>
    <property type="match status" value="1"/>
</dbReference>
<evidence type="ECO:0000256" key="2">
    <source>
        <dbReference type="ARBA" id="ARBA00023125"/>
    </source>
</evidence>
<dbReference type="AlphaFoldDB" id="A0A419T207"/>
<dbReference type="Gene3D" id="1.10.10.10">
    <property type="entry name" value="Winged helix-like DNA-binding domain superfamily/Winged helix DNA-binding domain"/>
    <property type="match status" value="1"/>
</dbReference>
<proteinExistence type="predicted"/>
<dbReference type="GO" id="GO:0003677">
    <property type="term" value="F:DNA binding"/>
    <property type="evidence" value="ECO:0007669"/>
    <property type="project" value="UniProtKB-KW"/>
</dbReference>
<comment type="caution">
    <text evidence="5">The sequence shown here is derived from an EMBL/GenBank/DDBJ whole genome shotgun (WGS) entry which is preliminary data.</text>
</comment>
<keyword evidence="2" id="KW-0238">DNA-binding</keyword>
<dbReference type="EMBL" id="MCIB01000019">
    <property type="protein sequence ID" value="RKD31451.1"/>
    <property type="molecule type" value="Genomic_DNA"/>
</dbReference>
<keyword evidence="1" id="KW-0805">Transcription regulation</keyword>
<dbReference type="PANTHER" id="PTHR42756:SF1">
    <property type="entry name" value="TRANSCRIPTIONAL REPRESSOR OF EMRAB OPERON"/>
    <property type="match status" value="1"/>
</dbReference>
<evidence type="ECO:0000313" key="5">
    <source>
        <dbReference type="EMBL" id="RKD31451.1"/>
    </source>
</evidence>
<evidence type="ECO:0000259" key="4">
    <source>
        <dbReference type="PROSITE" id="PS50995"/>
    </source>
</evidence>
<dbReference type="PRINTS" id="PR00598">
    <property type="entry name" value="HTHMARR"/>
</dbReference>
<organism evidence="5 6">
    <name type="scientific">Thermohalobacter berrensis</name>
    <dbReference type="NCBI Taxonomy" id="99594"/>
    <lineage>
        <taxon>Bacteria</taxon>
        <taxon>Bacillati</taxon>
        <taxon>Bacillota</taxon>
        <taxon>Tissierellia</taxon>
        <taxon>Tissierellales</taxon>
        <taxon>Thermohalobacteraceae</taxon>
        <taxon>Thermohalobacter</taxon>
    </lineage>
</organism>
<feature type="domain" description="HTH marR-type" evidence="4">
    <location>
        <begin position="9"/>
        <end position="141"/>
    </location>
</feature>
<dbReference type="PROSITE" id="PS50995">
    <property type="entry name" value="HTH_MARR_2"/>
    <property type="match status" value="1"/>
</dbReference>
<accession>A0A419T207</accession>
<gene>
    <name evidence="5" type="ORF">BET03_12600</name>
</gene>
<name>A0A419T207_9FIRM</name>
<dbReference type="Proteomes" id="UP000284177">
    <property type="component" value="Unassembled WGS sequence"/>
</dbReference>
<evidence type="ECO:0000256" key="1">
    <source>
        <dbReference type="ARBA" id="ARBA00023015"/>
    </source>
</evidence>
<keyword evidence="3" id="KW-0804">Transcription</keyword>
<evidence type="ECO:0000256" key="3">
    <source>
        <dbReference type="ARBA" id="ARBA00023163"/>
    </source>
</evidence>
<dbReference type="InterPro" id="IPR000835">
    <property type="entry name" value="HTH_MarR-typ"/>
</dbReference>
<dbReference type="OrthoDB" id="9790052at2"/>
<evidence type="ECO:0000313" key="6">
    <source>
        <dbReference type="Proteomes" id="UP000284177"/>
    </source>
</evidence>
<dbReference type="InterPro" id="IPR036388">
    <property type="entry name" value="WH-like_DNA-bd_sf"/>
</dbReference>
<reference evidence="5 6" key="1">
    <citation type="submission" date="2016-08" db="EMBL/GenBank/DDBJ databases">
        <title>Novel Firmicutes and Novel Genomes.</title>
        <authorList>
            <person name="Poppleton D.I."/>
            <person name="Gribaldo S."/>
        </authorList>
    </citation>
    <scope>NUCLEOTIDE SEQUENCE [LARGE SCALE GENOMIC DNA]</scope>
    <source>
        <strain evidence="5 6">CTT3</strain>
    </source>
</reference>
<dbReference type="PANTHER" id="PTHR42756">
    <property type="entry name" value="TRANSCRIPTIONAL REGULATOR, MARR"/>
    <property type="match status" value="1"/>
</dbReference>
<sequence>MNNHACENVKEIEKYLRNVDYIIRKKGREILKDFNITVPQFHALQVLINKGELTIGELSQKMSLACSTITDLIDRMEKNNLVVRVKDKKDKRVVRIKVKDEGYELVDKVLERRWNYLADKLKGFDEENKIFLKNSLEALYEAMKDEDVED</sequence>
<protein>
    <submittedName>
        <fullName evidence="5">Transcriptional regulator</fullName>
    </submittedName>
</protein>
<keyword evidence="6" id="KW-1185">Reference proteome</keyword>
<dbReference type="Pfam" id="PF01047">
    <property type="entry name" value="MarR"/>
    <property type="match status" value="1"/>
</dbReference>